<dbReference type="Pfam" id="PF01435">
    <property type="entry name" value="Peptidase_M48"/>
    <property type="match status" value="1"/>
</dbReference>
<evidence type="ECO:0000256" key="3">
    <source>
        <dbReference type="ARBA" id="ARBA00022801"/>
    </source>
</evidence>
<gene>
    <name evidence="9" type="ORF">AVL59_29380</name>
    <name evidence="10" type="ORF">J2Z21_000726</name>
</gene>
<reference evidence="9 11" key="1">
    <citation type="submission" date="2016-06" db="EMBL/GenBank/DDBJ databases">
        <title>Complete genome sequence of Streptomyces griseochromogenes ATCC 14511, the Blasticidin S producer.</title>
        <authorList>
            <person name="Wu L."/>
        </authorList>
    </citation>
    <scope>NUCLEOTIDE SEQUENCE [LARGE SCALE GENOMIC DNA]</scope>
    <source>
        <strain evidence="9 11">ATCC 14511</strain>
    </source>
</reference>
<dbReference type="STRING" id="68214.AVL59_29380"/>
<dbReference type="Gene3D" id="3.30.2010.10">
    <property type="entry name" value="Metalloproteases ('zincins'), catalytic domain"/>
    <property type="match status" value="1"/>
</dbReference>
<dbReference type="GO" id="GO:0046872">
    <property type="term" value="F:metal ion binding"/>
    <property type="evidence" value="ECO:0007669"/>
    <property type="project" value="UniProtKB-KW"/>
</dbReference>
<keyword evidence="12" id="KW-1185">Reference proteome</keyword>
<comment type="cofactor">
    <cofactor evidence="6">
        <name>Zn(2+)</name>
        <dbReference type="ChEBI" id="CHEBI:29105"/>
    </cofactor>
    <text evidence="6">Binds 1 zinc ion per subunit.</text>
</comment>
<dbReference type="RefSeq" id="WP_067310362.1">
    <property type="nucleotide sequence ID" value="NZ_CP016279.1"/>
</dbReference>
<dbReference type="EMBL" id="JAGGLP010000001">
    <property type="protein sequence ID" value="MBP2047804.1"/>
    <property type="molecule type" value="Genomic_DNA"/>
</dbReference>
<accession>A0A1B1B2P4</accession>
<keyword evidence="7" id="KW-1133">Transmembrane helix</keyword>
<dbReference type="Proteomes" id="UP000092659">
    <property type="component" value="Chromosome"/>
</dbReference>
<evidence type="ECO:0000313" key="11">
    <source>
        <dbReference type="Proteomes" id="UP000092659"/>
    </source>
</evidence>
<feature type="transmembrane region" description="Helical" evidence="7">
    <location>
        <begin position="35"/>
        <end position="55"/>
    </location>
</feature>
<dbReference type="AlphaFoldDB" id="A0A1B1B2P4"/>
<evidence type="ECO:0000313" key="12">
    <source>
        <dbReference type="Proteomes" id="UP001519309"/>
    </source>
</evidence>
<evidence type="ECO:0000256" key="2">
    <source>
        <dbReference type="ARBA" id="ARBA00022723"/>
    </source>
</evidence>
<dbReference type="GO" id="GO:0006508">
    <property type="term" value="P:proteolysis"/>
    <property type="evidence" value="ECO:0007669"/>
    <property type="project" value="UniProtKB-KW"/>
</dbReference>
<protein>
    <recommendedName>
        <fullName evidence="8">Peptidase M48 domain-containing protein</fullName>
    </recommendedName>
</protein>
<dbReference type="Proteomes" id="UP001519309">
    <property type="component" value="Unassembled WGS sequence"/>
</dbReference>
<dbReference type="KEGG" id="sgs:AVL59_29380"/>
<dbReference type="InterPro" id="IPR001915">
    <property type="entry name" value="Peptidase_M48"/>
</dbReference>
<dbReference type="EMBL" id="CP016279">
    <property type="protein sequence ID" value="ANP53105.1"/>
    <property type="molecule type" value="Genomic_DNA"/>
</dbReference>
<evidence type="ECO:0000256" key="7">
    <source>
        <dbReference type="SAM" id="Phobius"/>
    </source>
</evidence>
<dbReference type="PANTHER" id="PTHR34978">
    <property type="entry name" value="POSSIBLE SENSOR-TRANSDUCER PROTEIN BLAR"/>
    <property type="match status" value="1"/>
</dbReference>
<keyword evidence="7" id="KW-0812">Transmembrane</keyword>
<keyword evidence="3 6" id="KW-0378">Hydrolase</keyword>
<comment type="similarity">
    <text evidence="6">Belongs to the peptidase M48 family.</text>
</comment>
<dbReference type="OrthoDB" id="4163742at2"/>
<dbReference type="InterPro" id="IPR052173">
    <property type="entry name" value="Beta-lactam_resp_regulator"/>
</dbReference>
<evidence type="ECO:0000256" key="6">
    <source>
        <dbReference type="RuleBase" id="RU003983"/>
    </source>
</evidence>
<evidence type="ECO:0000313" key="9">
    <source>
        <dbReference type="EMBL" id="ANP53105.1"/>
    </source>
</evidence>
<name>A0A1B1B2P4_9ACTN</name>
<keyword evidence="4 6" id="KW-0862">Zinc</keyword>
<sequence>MHITVYLLLLASVALAMLGPQLGRRLAPAAAVRALTLLSLIATAAMVWGLIALAVGGLGRTDVFQDQAHSSPVALAVDDPVPDVLGALAAGLLTVSLVRALAVMWRRWSAVRALAPLRKQPAAGDLVVVKSDRPDAYALPGRSRRVVVTSAMLRALPADEQAVLLAHERAHLLHRHHLYAGVAETAAACNPLLRPIRDLIAFQIERWADEEAAQSTGSRLLAARSLARAALAIADATRMREPQGVLAYLRHKVTARVGAMRAERPTSHWGAVSPALAVTALTGLAFAEVTSDFSRCLHVLHLF</sequence>
<feature type="transmembrane region" description="Helical" evidence="7">
    <location>
        <begin position="84"/>
        <end position="102"/>
    </location>
</feature>
<dbReference type="GO" id="GO:0004222">
    <property type="term" value="F:metalloendopeptidase activity"/>
    <property type="evidence" value="ECO:0007669"/>
    <property type="project" value="InterPro"/>
</dbReference>
<dbReference type="PANTHER" id="PTHR34978:SF3">
    <property type="entry name" value="SLR0241 PROTEIN"/>
    <property type="match status" value="1"/>
</dbReference>
<feature type="domain" description="Peptidase M48" evidence="8">
    <location>
        <begin position="111"/>
        <end position="181"/>
    </location>
</feature>
<evidence type="ECO:0000256" key="1">
    <source>
        <dbReference type="ARBA" id="ARBA00022670"/>
    </source>
</evidence>
<keyword evidence="1 6" id="KW-0645">Protease</keyword>
<feature type="transmembrane region" description="Helical" evidence="7">
    <location>
        <begin position="6"/>
        <end position="23"/>
    </location>
</feature>
<keyword evidence="7" id="KW-0472">Membrane</keyword>
<keyword evidence="5 6" id="KW-0482">Metalloprotease</keyword>
<keyword evidence="2" id="KW-0479">Metal-binding</keyword>
<evidence type="ECO:0000256" key="5">
    <source>
        <dbReference type="ARBA" id="ARBA00023049"/>
    </source>
</evidence>
<dbReference type="CDD" id="cd07326">
    <property type="entry name" value="M56_BlaR1_MecR1_like"/>
    <property type="match status" value="1"/>
</dbReference>
<organism evidence="9 11">
    <name type="scientific">Streptomyces griseochromogenes</name>
    <dbReference type="NCBI Taxonomy" id="68214"/>
    <lineage>
        <taxon>Bacteria</taxon>
        <taxon>Bacillati</taxon>
        <taxon>Actinomycetota</taxon>
        <taxon>Actinomycetes</taxon>
        <taxon>Kitasatosporales</taxon>
        <taxon>Streptomycetaceae</taxon>
        <taxon>Streptomyces</taxon>
    </lineage>
</organism>
<proteinExistence type="inferred from homology"/>
<evidence type="ECO:0000259" key="8">
    <source>
        <dbReference type="Pfam" id="PF01435"/>
    </source>
</evidence>
<evidence type="ECO:0000313" key="10">
    <source>
        <dbReference type="EMBL" id="MBP2047804.1"/>
    </source>
</evidence>
<evidence type="ECO:0000256" key="4">
    <source>
        <dbReference type="ARBA" id="ARBA00022833"/>
    </source>
</evidence>
<reference evidence="10 12" key="2">
    <citation type="submission" date="2021-03" db="EMBL/GenBank/DDBJ databases">
        <title>Genomic Encyclopedia of Type Strains, Phase IV (KMG-IV): sequencing the most valuable type-strain genomes for metagenomic binning, comparative biology and taxonomic classification.</title>
        <authorList>
            <person name="Goeker M."/>
        </authorList>
    </citation>
    <scope>NUCLEOTIDE SEQUENCE [LARGE SCALE GENOMIC DNA]</scope>
    <source>
        <strain evidence="10 12">DSM 40499</strain>
    </source>
</reference>